<accession>A0A2G7T6J0</accession>
<evidence type="ECO:0000313" key="2">
    <source>
        <dbReference type="EMBL" id="PII34677.1"/>
    </source>
</evidence>
<name>A0A2G7T6J0_9FLAO</name>
<evidence type="ECO:0000256" key="1">
    <source>
        <dbReference type="SAM" id="MobiDB-lite"/>
    </source>
</evidence>
<feature type="region of interest" description="Disordered" evidence="1">
    <location>
        <begin position="52"/>
        <end position="87"/>
    </location>
</feature>
<protein>
    <submittedName>
        <fullName evidence="2">Histone</fullName>
    </submittedName>
</protein>
<dbReference type="AlphaFoldDB" id="A0A2G7T6J0"/>
<reference evidence="2" key="1">
    <citation type="submission" date="2017-10" db="EMBL/GenBank/DDBJ databases">
        <title>Chryseobacterium sp. B5 is a hydrocarbonoclastic and plant growth promoting bacterium.</title>
        <authorList>
            <person name="Thijs S."/>
            <person name="Gkorezis P."/>
            <person name="Van Hamme J."/>
        </authorList>
    </citation>
    <scope>NUCLEOTIDE SEQUENCE</scope>
    <source>
        <strain evidence="2">B5</strain>
    </source>
</reference>
<dbReference type="EMBL" id="PEKC01000087">
    <property type="protein sequence ID" value="PII34677.1"/>
    <property type="molecule type" value="Genomic_DNA"/>
</dbReference>
<organism evidence="2">
    <name type="scientific">Chryseobacterium sp. B5</name>
    <dbReference type="NCBI Taxonomy" id="2050562"/>
    <lineage>
        <taxon>Bacteria</taxon>
        <taxon>Pseudomonadati</taxon>
        <taxon>Bacteroidota</taxon>
        <taxon>Flavobacteriia</taxon>
        <taxon>Flavobacteriales</taxon>
        <taxon>Weeksellaceae</taxon>
        <taxon>Chryseobacterium group</taxon>
        <taxon>Chryseobacterium</taxon>
    </lineage>
</organism>
<comment type="caution">
    <text evidence="2">The sequence shown here is derived from an EMBL/GenBank/DDBJ whole genome shotgun (WGS) entry which is preliminary data.</text>
</comment>
<gene>
    <name evidence="2" type="ORF">CTI11_19155</name>
</gene>
<sequence>MTDDYETLLRKKAEIEASIAEILKSEKNKSIASARNLIELFQLKPADVFASNARKSQDAGHGAKSRDPTPGSTRPGRGKPPDLIRNC</sequence>
<proteinExistence type="predicted"/>